<reference evidence="2 3" key="1">
    <citation type="submission" date="2019-09" db="EMBL/GenBank/DDBJ databases">
        <title>Goodfellowia gen. nov., a new genus of the Pseudonocardineae related to Actinoalloteichus, containing Goodfellowia coeruleoviolacea gen. nov., comb. nov. gen. nov., comb. nov.</title>
        <authorList>
            <person name="Labeda D."/>
        </authorList>
    </citation>
    <scope>NUCLEOTIDE SEQUENCE [LARGE SCALE GENOMIC DNA]</scope>
    <source>
        <strain evidence="2 3">AN110305</strain>
    </source>
</reference>
<keyword evidence="3" id="KW-1185">Reference proteome</keyword>
<feature type="domain" description="SCO6045-like C-terminal" evidence="1">
    <location>
        <begin position="10"/>
        <end position="95"/>
    </location>
</feature>
<dbReference type="EMBL" id="VUOB01000066">
    <property type="protein sequence ID" value="KAA2253365.1"/>
    <property type="molecule type" value="Genomic_DNA"/>
</dbReference>
<evidence type="ECO:0000313" key="2">
    <source>
        <dbReference type="EMBL" id="KAA2253365.1"/>
    </source>
</evidence>
<reference evidence="2 3" key="2">
    <citation type="submission" date="2019-09" db="EMBL/GenBank/DDBJ databases">
        <authorList>
            <person name="Jin C."/>
        </authorList>
    </citation>
    <scope>NUCLEOTIDE SEQUENCE [LARGE SCALE GENOMIC DNA]</scope>
    <source>
        <strain evidence="2 3">AN110305</strain>
    </source>
</reference>
<dbReference type="Proteomes" id="UP000323454">
    <property type="component" value="Unassembled WGS sequence"/>
</dbReference>
<accession>A0A5B2WPI8</accession>
<dbReference type="OrthoDB" id="5382443at2"/>
<evidence type="ECO:0000259" key="1">
    <source>
        <dbReference type="Pfam" id="PF26136"/>
    </source>
</evidence>
<gene>
    <name evidence="2" type="ORF">F0L68_33170</name>
</gene>
<dbReference type="AlphaFoldDB" id="A0A5B2WPI8"/>
<proteinExistence type="predicted"/>
<dbReference type="InterPro" id="IPR058711">
    <property type="entry name" value="SCO6045-like_C"/>
</dbReference>
<dbReference type="Pfam" id="PF26136">
    <property type="entry name" value="SCO6045_C"/>
    <property type="match status" value="1"/>
</dbReference>
<protein>
    <recommendedName>
        <fullName evidence="1">SCO6045-like C-terminal domain-containing protein</fullName>
    </recommendedName>
</protein>
<organism evidence="2 3">
    <name type="scientific">Solihabitans fulvus</name>
    <dbReference type="NCBI Taxonomy" id="1892852"/>
    <lineage>
        <taxon>Bacteria</taxon>
        <taxon>Bacillati</taxon>
        <taxon>Actinomycetota</taxon>
        <taxon>Actinomycetes</taxon>
        <taxon>Pseudonocardiales</taxon>
        <taxon>Pseudonocardiaceae</taxon>
        <taxon>Solihabitans</taxon>
    </lineage>
</organism>
<name>A0A5B2WPI8_9PSEU</name>
<evidence type="ECO:0000313" key="3">
    <source>
        <dbReference type="Proteomes" id="UP000323454"/>
    </source>
</evidence>
<comment type="caution">
    <text evidence="2">The sequence shown here is derived from an EMBL/GenBank/DDBJ whole genome shotgun (WGS) entry which is preliminary data.</text>
</comment>
<dbReference type="RefSeq" id="WP_149853835.1">
    <property type="nucleotide sequence ID" value="NZ_VUOB01000066.1"/>
</dbReference>
<sequence>MTEPQRDRLAARQAELLRALLAGGEPPQGFDPAQLRVEANALLAKRRSVAAMLAPEVADALGQRFRPLFDEYAAAHPRAVDSGARADAAAFAEWTMARGELPAPADKSRRWWQLRRS</sequence>